<accession>A0A6L5YAU2</accession>
<feature type="domain" description="Amidohydrolase-related" evidence="1">
    <location>
        <begin position="190"/>
        <end position="385"/>
    </location>
</feature>
<keyword evidence="3" id="KW-1185">Reference proteome</keyword>
<protein>
    <submittedName>
        <fullName evidence="2">Amidohydrolase family protein</fullName>
    </submittedName>
</protein>
<dbReference type="Pfam" id="PF04909">
    <property type="entry name" value="Amidohydro_2"/>
    <property type="match status" value="1"/>
</dbReference>
<name>A0A6L5YAU2_9BACT</name>
<evidence type="ECO:0000313" key="3">
    <source>
        <dbReference type="Proteomes" id="UP000473699"/>
    </source>
</evidence>
<organism evidence="2 3">
    <name type="scientific">Pyramidobacter porci</name>
    <dbReference type="NCBI Taxonomy" id="2605789"/>
    <lineage>
        <taxon>Bacteria</taxon>
        <taxon>Thermotogati</taxon>
        <taxon>Synergistota</taxon>
        <taxon>Synergistia</taxon>
        <taxon>Synergistales</taxon>
        <taxon>Dethiosulfovibrionaceae</taxon>
        <taxon>Pyramidobacter</taxon>
    </lineage>
</organism>
<dbReference type="InterPro" id="IPR006680">
    <property type="entry name" value="Amidohydro-rel"/>
</dbReference>
<dbReference type="InterPro" id="IPR032466">
    <property type="entry name" value="Metal_Hydrolase"/>
</dbReference>
<comment type="caution">
    <text evidence="2">The sequence shown here is derived from an EMBL/GenBank/DDBJ whole genome shotgun (WGS) entry which is preliminary data.</text>
</comment>
<dbReference type="AlphaFoldDB" id="A0A6L5YAU2"/>
<proteinExistence type="predicted"/>
<dbReference type="PANTHER" id="PTHR43383">
    <property type="entry name" value="NODULIN 6"/>
    <property type="match status" value="1"/>
</dbReference>
<dbReference type="EMBL" id="VUNH01000004">
    <property type="protein sequence ID" value="MST55424.1"/>
    <property type="molecule type" value="Genomic_DNA"/>
</dbReference>
<dbReference type="Proteomes" id="UP000473699">
    <property type="component" value="Unassembled WGS sequence"/>
</dbReference>
<dbReference type="PANTHER" id="PTHR43383:SF2">
    <property type="entry name" value="AMIDOHYDROLASE 2 FAMILY PROTEIN"/>
    <property type="match status" value="1"/>
</dbReference>
<dbReference type="GO" id="GO:0016787">
    <property type="term" value="F:hydrolase activity"/>
    <property type="evidence" value="ECO:0007669"/>
    <property type="project" value="UniProtKB-KW"/>
</dbReference>
<reference evidence="2 3" key="1">
    <citation type="submission" date="2019-08" db="EMBL/GenBank/DDBJ databases">
        <title>In-depth cultivation of the pig gut microbiome towards novel bacterial diversity and tailored functional studies.</title>
        <authorList>
            <person name="Wylensek D."/>
            <person name="Hitch T.C.A."/>
            <person name="Clavel T."/>
        </authorList>
    </citation>
    <scope>NUCLEOTIDE SEQUENCE [LARGE SCALE GENOMIC DNA]</scope>
    <source>
        <strain evidence="2 3">SM-530-WT-4B</strain>
    </source>
</reference>
<keyword evidence="2" id="KW-0378">Hydrolase</keyword>
<dbReference type="Gene3D" id="3.20.20.140">
    <property type="entry name" value="Metal-dependent hydrolases"/>
    <property type="match status" value="1"/>
</dbReference>
<evidence type="ECO:0000313" key="2">
    <source>
        <dbReference type="EMBL" id="MST55424.1"/>
    </source>
</evidence>
<sequence length="388" mass="44124">MADFDFSHEAFYDNHTHRLFTDRTFVTAEEFALNYYHGVRDVEDDAGRPCPSAAALSHMPYQSVVRTLVHAMSRRFGCEESLQGVVDFRNSNTKTPEGLRGYTRMLYADQKVCGCTLDCELPMGHRDTMCFPCRVNRLFQFENVFAEQLQTADSYKALLDRVLRSINDAIRQGFAGLKGHIGEKFGGMAVRDITEQEAEKAFAVAKSGQKEAADTVYHAMFPHILTICQDLNVPLHLHSGSTGFKNRTAFYQVDPILMAPFLKEKRFFRAKIVFLHQSFPFTRNAAIMACNFPNVYLDLSQTLPWQPLLFARCLEDALSITPHDKIMLGTGQHWYAEMVWIAAFIAKNALARVMRQFAEDGLLSERQAKESARMVLSENALKLYGQRD</sequence>
<dbReference type="SUPFAM" id="SSF51556">
    <property type="entry name" value="Metallo-dependent hydrolases"/>
    <property type="match status" value="1"/>
</dbReference>
<evidence type="ECO:0000259" key="1">
    <source>
        <dbReference type="Pfam" id="PF04909"/>
    </source>
</evidence>
<gene>
    <name evidence="2" type="ORF">FYJ74_05170</name>
</gene>
<dbReference type="RefSeq" id="WP_154528518.1">
    <property type="nucleotide sequence ID" value="NZ_VUNH01000004.1"/>
</dbReference>